<comment type="similarity">
    <text evidence="1">Belongs to the LysR transcriptional regulatory family.</text>
</comment>
<reference evidence="7" key="1">
    <citation type="journal article" date="2019" name="Int. J. Syst. Evol. Microbiol.">
        <title>The Global Catalogue of Microorganisms (GCM) 10K type strain sequencing project: providing services to taxonomists for standard genome sequencing and annotation.</title>
        <authorList>
            <consortium name="The Broad Institute Genomics Platform"/>
            <consortium name="The Broad Institute Genome Sequencing Center for Infectious Disease"/>
            <person name="Wu L."/>
            <person name="Ma J."/>
        </authorList>
    </citation>
    <scope>NUCLEOTIDE SEQUENCE [LARGE SCALE GENOMIC DNA]</scope>
    <source>
        <strain evidence="7">CCUG 61889</strain>
    </source>
</reference>
<dbReference type="RefSeq" id="WP_377916835.1">
    <property type="nucleotide sequence ID" value="NZ_JBHRZT010000067.1"/>
</dbReference>
<keyword evidence="4" id="KW-0804">Transcription</keyword>
<dbReference type="EMBL" id="JBHRZT010000067">
    <property type="protein sequence ID" value="MFC3884919.1"/>
    <property type="molecule type" value="Genomic_DNA"/>
</dbReference>
<evidence type="ECO:0000256" key="3">
    <source>
        <dbReference type="ARBA" id="ARBA00023125"/>
    </source>
</evidence>
<keyword evidence="7" id="KW-1185">Reference proteome</keyword>
<organism evidence="6 7">
    <name type="scientific">Bacillus songklensis</name>
    <dbReference type="NCBI Taxonomy" id="1069116"/>
    <lineage>
        <taxon>Bacteria</taxon>
        <taxon>Bacillati</taxon>
        <taxon>Bacillota</taxon>
        <taxon>Bacilli</taxon>
        <taxon>Bacillales</taxon>
        <taxon>Bacillaceae</taxon>
        <taxon>Bacillus</taxon>
    </lineage>
</organism>
<dbReference type="InterPro" id="IPR000847">
    <property type="entry name" value="LysR_HTH_N"/>
</dbReference>
<dbReference type="SUPFAM" id="SSF46785">
    <property type="entry name" value="Winged helix' DNA-binding domain"/>
    <property type="match status" value="1"/>
</dbReference>
<dbReference type="Gene3D" id="3.40.190.290">
    <property type="match status" value="1"/>
</dbReference>
<evidence type="ECO:0000256" key="1">
    <source>
        <dbReference type="ARBA" id="ARBA00009437"/>
    </source>
</evidence>
<name>A0ABV8B5U9_9BACI</name>
<proteinExistence type="inferred from homology"/>
<dbReference type="InterPro" id="IPR036390">
    <property type="entry name" value="WH_DNA-bd_sf"/>
</dbReference>
<dbReference type="Gene3D" id="1.10.10.10">
    <property type="entry name" value="Winged helix-like DNA-binding domain superfamily/Winged helix DNA-binding domain"/>
    <property type="match status" value="1"/>
</dbReference>
<dbReference type="Pfam" id="PF00126">
    <property type="entry name" value="HTH_1"/>
    <property type="match status" value="1"/>
</dbReference>
<dbReference type="InterPro" id="IPR050950">
    <property type="entry name" value="HTH-type_LysR_regulators"/>
</dbReference>
<dbReference type="Proteomes" id="UP001595752">
    <property type="component" value="Unassembled WGS sequence"/>
</dbReference>
<dbReference type="CDD" id="cd08438">
    <property type="entry name" value="PBP2_CidR"/>
    <property type="match status" value="1"/>
</dbReference>
<evidence type="ECO:0000256" key="2">
    <source>
        <dbReference type="ARBA" id="ARBA00023015"/>
    </source>
</evidence>
<keyword evidence="2" id="KW-0805">Transcription regulation</keyword>
<dbReference type="Pfam" id="PF03466">
    <property type="entry name" value="LysR_substrate"/>
    <property type="match status" value="1"/>
</dbReference>
<comment type="caution">
    <text evidence="6">The sequence shown here is derived from an EMBL/GenBank/DDBJ whole genome shotgun (WGS) entry which is preliminary data.</text>
</comment>
<dbReference type="InterPro" id="IPR036388">
    <property type="entry name" value="WH-like_DNA-bd_sf"/>
</dbReference>
<dbReference type="InterPro" id="IPR005119">
    <property type="entry name" value="LysR_subst-bd"/>
</dbReference>
<gene>
    <name evidence="6" type="ORF">ACFOU2_16165</name>
</gene>
<evidence type="ECO:0000256" key="4">
    <source>
        <dbReference type="ARBA" id="ARBA00023163"/>
    </source>
</evidence>
<protein>
    <submittedName>
        <fullName evidence="6">LysR family transcriptional regulator</fullName>
    </submittedName>
</protein>
<sequence length="301" mass="34272">MDIRDLRHFMEVANQKNFTKASSTIHLSQPALSKAVKRLEEELKVELFDRSTRMLELTDAGKIVYNQGVKVFNTLSDLTALLDDLMNLPTGEIKIGIPPLIGTLFFPFIAKEFHKHYPKVALELVEHGAKQIIATVEEGKVDLGIIVLPADEKKFTVYPFIKEEFVFYTHTSHHLAHRESVSLNELQDEKFILFSNSFTLHDRIIQECRNAGFDPTISYKSSQWDLIIELVAAELGITILPKSIFNKLNHANIKTIPLVNPTPMWELGIITKKDGYNSFAVRKLLEFLTSTEKNPYALFGE</sequence>
<dbReference type="SUPFAM" id="SSF53850">
    <property type="entry name" value="Periplasmic binding protein-like II"/>
    <property type="match status" value="1"/>
</dbReference>
<evidence type="ECO:0000259" key="5">
    <source>
        <dbReference type="PROSITE" id="PS50931"/>
    </source>
</evidence>
<evidence type="ECO:0000313" key="6">
    <source>
        <dbReference type="EMBL" id="MFC3884919.1"/>
    </source>
</evidence>
<feature type="domain" description="HTH lysR-type" evidence="5">
    <location>
        <begin position="1"/>
        <end position="58"/>
    </location>
</feature>
<dbReference type="PROSITE" id="PS50931">
    <property type="entry name" value="HTH_LYSR"/>
    <property type="match status" value="1"/>
</dbReference>
<dbReference type="PANTHER" id="PTHR30419:SF8">
    <property type="entry name" value="NITROGEN ASSIMILATION TRANSCRIPTIONAL ACTIVATOR-RELATED"/>
    <property type="match status" value="1"/>
</dbReference>
<dbReference type="PANTHER" id="PTHR30419">
    <property type="entry name" value="HTH-TYPE TRANSCRIPTIONAL REGULATOR YBHD"/>
    <property type="match status" value="1"/>
</dbReference>
<keyword evidence="3" id="KW-0238">DNA-binding</keyword>
<evidence type="ECO:0000313" key="7">
    <source>
        <dbReference type="Proteomes" id="UP001595752"/>
    </source>
</evidence>
<dbReference type="PRINTS" id="PR00039">
    <property type="entry name" value="HTHLYSR"/>
</dbReference>
<accession>A0ABV8B5U9</accession>